<dbReference type="EMBL" id="VTUZ01000003">
    <property type="protein sequence ID" value="KAA1014539.1"/>
    <property type="molecule type" value="Genomic_DNA"/>
</dbReference>
<keyword evidence="2" id="KW-1185">Reference proteome</keyword>
<evidence type="ECO:0000313" key="1">
    <source>
        <dbReference type="EMBL" id="KAA1014539.1"/>
    </source>
</evidence>
<name>A0A5B0HGU3_9BURK</name>
<dbReference type="AlphaFoldDB" id="A0A5B0HGU3"/>
<proteinExistence type="predicted"/>
<protein>
    <submittedName>
        <fullName evidence="1">Uncharacterized protein</fullName>
    </submittedName>
</protein>
<dbReference type="RefSeq" id="WP_149669107.1">
    <property type="nucleotide sequence ID" value="NZ_VTUZ01000003.1"/>
</dbReference>
<accession>A0A5B0HGU3</accession>
<dbReference type="Proteomes" id="UP000325273">
    <property type="component" value="Unassembled WGS sequence"/>
</dbReference>
<gene>
    <name evidence="1" type="ORF">FVF58_06855</name>
</gene>
<comment type="caution">
    <text evidence="1">The sequence shown here is derived from an EMBL/GenBank/DDBJ whole genome shotgun (WGS) entry which is preliminary data.</text>
</comment>
<organism evidence="1 2">
    <name type="scientific">Paraburkholderia panacisoli</name>
    <dbReference type="NCBI Taxonomy" id="2603818"/>
    <lineage>
        <taxon>Bacteria</taxon>
        <taxon>Pseudomonadati</taxon>
        <taxon>Pseudomonadota</taxon>
        <taxon>Betaproteobacteria</taxon>
        <taxon>Burkholderiales</taxon>
        <taxon>Burkholderiaceae</taxon>
        <taxon>Paraburkholderia</taxon>
    </lineage>
</organism>
<reference evidence="1 2" key="1">
    <citation type="submission" date="2019-08" db="EMBL/GenBank/DDBJ databases">
        <title>Paraburkholderia sp. DCY113.</title>
        <authorList>
            <person name="Kang J."/>
        </authorList>
    </citation>
    <scope>NUCLEOTIDE SEQUENCE [LARGE SCALE GENOMIC DNA]</scope>
    <source>
        <strain evidence="1 2">DCY113</strain>
    </source>
</reference>
<evidence type="ECO:0000313" key="2">
    <source>
        <dbReference type="Proteomes" id="UP000325273"/>
    </source>
</evidence>
<sequence length="60" mass="6908">MKIATIGLDLAETPFQIHGANLRDIENAGNCDRDTRSAADRWNRIIRHGHRVRNYEFTVT</sequence>